<feature type="compositionally biased region" description="Basic and acidic residues" evidence="1">
    <location>
        <begin position="28"/>
        <end position="46"/>
    </location>
</feature>
<protein>
    <submittedName>
        <fullName evidence="2">(spotted green pufferfish) hypothetical protein</fullName>
    </submittedName>
</protein>
<organism evidence="2">
    <name type="scientific">Tetraodon nigroviridis</name>
    <name type="common">Spotted green pufferfish</name>
    <name type="synonym">Chelonodon nigroviridis</name>
    <dbReference type="NCBI Taxonomy" id="99883"/>
    <lineage>
        <taxon>Eukaryota</taxon>
        <taxon>Metazoa</taxon>
        <taxon>Chordata</taxon>
        <taxon>Craniata</taxon>
        <taxon>Vertebrata</taxon>
        <taxon>Euteleostomi</taxon>
        <taxon>Actinopterygii</taxon>
        <taxon>Neopterygii</taxon>
        <taxon>Teleostei</taxon>
        <taxon>Neoteleostei</taxon>
        <taxon>Acanthomorphata</taxon>
        <taxon>Eupercaria</taxon>
        <taxon>Tetraodontiformes</taxon>
        <taxon>Tetradontoidea</taxon>
        <taxon>Tetraodontidae</taxon>
        <taxon>Tetraodon</taxon>
    </lineage>
</organism>
<comment type="caution">
    <text evidence="2">The sequence shown here is derived from an EMBL/GenBank/DDBJ whole genome shotgun (WGS) entry which is preliminary data.</text>
</comment>
<accession>Q4S8G3</accession>
<name>Q4S8G3_TETNG</name>
<feature type="region of interest" description="Disordered" evidence="1">
    <location>
        <begin position="28"/>
        <end position="51"/>
    </location>
</feature>
<reference evidence="2" key="2">
    <citation type="submission" date="2004-02" db="EMBL/GenBank/DDBJ databases">
        <authorList>
            <consortium name="Genoscope"/>
            <consortium name="Whitehead Institute Centre for Genome Research"/>
        </authorList>
    </citation>
    <scope>NUCLEOTIDE SEQUENCE</scope>
</reference>
<gene>
    <name evidence="2" type="ORF">GSTENG00022348001</name>
</gene>
<sequence>MAKVWTHQGRVSFSEWQRWAVQIYLEGKKKESRKGEESSGRKRDVGEDALNINRDGSLKKKECGPGRTLPPQWWCSSNINSKDKYY</sequence>
<evidence type="ECO:0000313" key="2">
    <source>
        <dbReference type="EMBL" id="CAG03069.1"/>
    </source>
</evidence>
<reference evidence="2" key="1">
    <citation type="journal article" date="2004" name="Nature">
        <title>Genome duplication in the teleost fish Tetraodon nigroviridis reveals the early vertebrate proto-karyotype.</title>
        <authorList>
            <person name="Jaillon O."/>
            <person name="Aury J.-M."/>
            <person name="Brunet F."/>
            <person name="Petit J.-L."/>
            <person name="Stange-Thomann N."/>
            <person name="Mauceli E."/>
            <person name="Bouneau L."/>
            <person name="Fischer C."/>
            <person name="Ozouf-Costaz C."/>
            <person name="Bernot A."/>
            <person name="Nicaud S."/>
            <person name="Jaffe D."/>
            <person name="Fisher S."/>
            <person name="Lutfalla G."/>
            <person name="Dossat C."/>
            <person name="Segurens B."/>
            <person name="Dasilva C."/>
            <person name="Salanoubat M."/>
            <person name="Levy M."/>
            <person name="Boudet N."/>
            <person name="Castellano S."/>
            <person name="Anthouard V."/>
            <person name="Jubin C."/>
            <person name="Castelli V."/>
            <person name="Katinka M."/>
            <person name="Vacherie B."/>
            <person name="Biemont C."/>
            <person name="Skalli Z."/>
            <person name="Cattolico L."/>
            <person name="Poulain J."/>
            <person name="De Berardinis V."/>
            <person name="Cruaud C."/>
            <person name="Duprat S."/>
            <person name="Brottier P."/>
            <person name="Coutanceau J.-P."/>
            <person name="Gouzy J."/>
            <person name="Parra G."/>
            <person name="Lardier G."/>
            <person name="Chapple C."/>
            <person name="McKernan K.J."/>
            <person name="McEwan P."/>
            <person name="Bosak S."/>
            <person name="Kellis M."/>
            <person name="Volff J.-N."/>
            <person name="Guigo R."/>
            <person name="Zody M.C."/>
            <person name="Mesirov J."/>
            <person name="Lindblad-Toh K."/>
            <person name="Birren B."/>
            <person name="Nusbaum C."/>
            <person name="Kahn D."/>
            <person name="Robinson-Rechavi M."/>
            <person name="Laudet V."/>
            <person name="Schachter V."/>
            <person name="Quetier F."/>
            <person name="Saurin W."/>
            <person name="Scarpelli C."/>
            <person name="Wincker P."/>
            <person name="Lander E.S."/>
            <person name="Weissenbach J."/>
            <person name="Roest Crollius H."/>
        </authorList>
    </citation>
    <scope>NUCLEOTIDE SEQUENCE [LARGE SCALE GENOMIC DNA]</scope>
</reference>
<dbReference type="AlphaFoldDB" id="Q4S8G3"/>
<proteinExistence type="predicted"/>
<dbReference type="KEGG" id="tng:GSTEN00022348G001"/>
<evidence type="ECO:0000256" key="1">
    <source>
        <dbReference type="SAM" id="MobiDB-lite"/>
    </source>
</evidence>
<dbReference type="EMBL" id="CAAE01014706">
    <property type="protein sequence ID" value="CAG03069.1"/>
    <property type="molecule type" value="Genomic_DNA"/>
</dbReference>